<dbReference type="EMBL" id="JASNWA010000007">
    <property type="protein sequence ID" value="KAK3172857.1"/>
    <property type="molecule type" value="Genomic_DNA"/>
</dbReference>
<feature type="coiled-coil region" evidence="1">
    <location>
        <begin position="493"/>
        <end position="548"/>
    </location>
</feature>
<name>A0AAE0DK03_9LECA</name>
<keyword evidence="1" id="KW-0175">Coiled coil</keyword>
<feature type="region of interest" description="Disordered" evidence="2">
    <location>
        <begin position="684"/>
        <end position="729"/>
    </location>
</feature>
<feature type="compositionally biased region" description="Low complexity" evidence="2">
    <location>
        <begin position="702"/>
        <end position="712"/>
    </location>
</feature>
<sequence>MLSQFSVFIALLGCLCAGICVSSLLTLAICRTFNLAFVDFDIHNELQTLNISVETSLPWLIQRATSPATCMLNGVKSRFSRIFTKSSPNYVDVIAQRDREIALLRQTTANQIARIELLETRNAELEKINTPPIDPNATQQATQIAEKDKKISSLTDTTIRQAEVEVQLRKDLANEKAIFQQRTSGQPTTVRSLRARAAQLSWENRNLKQEVDALEEDVEEITTHSQNNIVKFEATKKELGNRANSWERSSKEAEVRAQQAETKLQAELEKSKNERQKDAEKSQATVRLLQQQLISIPRQAPIVIRESTNNSALMASQRNRLEQEKKVALDAKDEVIMSLETRAETQQTEIVKLKAGAVDALADQNQLCKSLDDKQKELLKTTSELREQQRLLRISLSQEQKTKKCMIEKRDVNIKQASRIRELDAGKQNQATIASAKMQGLKREVDELQQANYELKTYFEDLGANQSNNDPLPVQGQAQSLEYLLNSGTKAPHYELQAQLDTMTTRVQDLERAATADKDHQTSLQFQIDELNKANREFRQRLQSCTGQAHEPKVEELADMEITCRKLLSDKDNDAQARVNTVLAEKGQSEQRLRAEATQREQGLIQHGNELWTQKEAKFNTQLEQANNTITTLQTDVARLEDQKKATKVRTDDDRTSLLKDKNRLYREVDELKLEKTDLNKKLKAAESGKKKADEAATRQSTQAEQNAAALAEARKARAGTADEASDRVGTRANELLEESAHHRVDKNARKLVEELWDSNVLLKKIEDVVKDKERMTRHNDVERILLDCKLNEENFDDIDKHKWPKLYNQLNDTQWVYDELYKILEDLKQLRWQDIRSLLTKPRPSEVSAKATDHVEDKSMGNSDPAPAGTGNVPSRIIDPSFPDADAHPAGGFSELSQNSGHTPIDPALRNTVPFNKQQPHNAALPEFYPNGNPPIFNSAVWNQNLSSTLNYMNMTPSKGRAVKGLEFLASVDKRRFTQKPKPKPKRLSTRHIFPTHLIALRSSYTWVQFTDTFAHRRPSAYSIFLGMAKEARTTNPTVPLVLPGTSNHTAV</sequence>
<evidence type="ECO:0000256" key="2">
    <source>
        <dbReference type="SAM" id="MobiDB-lite"/>
    </source>
</evidence>
<comment type="caution">
    <text evidence="3">The sequence shown here is derived from an EMBL/GenBank/DDBJ whole genome shotgun (WGS) entry which is preliminary data.</text>
</comment>
<evidence type="ECO:0000313" key="3">
    <source>
        <dbReference type="EMBL" id="KAK3172857.1"/>
    </source>
</evidence>
<feature type="compositionally biased region" description="Basic and acidic residues" evidence="2">
    <location>
        <begin position="684"/>
        <end position="697"/>
    </location>
</feature>
<feature type="region of interest" description="Disordered" evidence="2">
    <location>
        <begin position="844"/>
        <end position="903"/>
    </location>
</feature>
<protein>
    <submittedName>
        <fullName evidence="3">Uncharacterized protein</fullName>
    </submittedName>
</protein>
<proteinExistence type="predicted"/>
<organism evidence="3 4">
    <name type="scientific">Lepraria neglecta</name>
    <dbReference type="NCBI Taxonomy" id="209136"/>
    <lineage>
        <taxon>Eukaryota</taxon>
        <taxon>Fungi</taxon>
        <taxon>Dikarya</taxon>
        <taxon>Ascomycota</taxon>
        <taxon>Pezizomycotina</taxon>
        <taxon>Lecanoromycetes</taxon>
        <taxon>OSLEUM clade</taxon>
        <taxon>Lecanoromycetidae</taxon>
        <taxon>Lecanorales</taxon>
        <taxon>Lecanorineae</taxon>
        <taxon>Stereocaulaceae</taxon>
        <taxon>Lepraria</taxon>
    </lineage>
</organism>
<evidence type="ECO:0000256" key="1">
    <source>
        <dbReference type="SAM" id="Coils"/>
    </source>
</evidence>
<reference evidence="3" key="1">
    <citation type="submission" date="2022-11" db="EMBL/GenBank/DDBJ databases">
        <title>Chromosomal genome sequence assembly and mating type (MAT) locus characterization of the leprose asexual lichenized fungus Lepraria neglecta (Nyl.) Erichsen.</title>
        <authorList>
            <person name="Allen J.L."/>
            <person name="Pfeffer B."/>
        </authorList>
    </citation>
    <scope>NUCLEOTIDE SEQUENCE</scope>
    <source>
        <strain evidence="3">Allen 5258</strain>
    </source>
</reference>
<accession>A0AAE0DK03</accession>
<feature type="coiled-coil region" evidence="1">
    <location>
        <begin position="431"/>
        <end position="458"/>
    </location>
</feature>
<evidence type="ECO:0000313" key="4">
    <source>
        <dbReference type="Proteomes" id="UP001276659"/>
    </source>
</evidence>
<feature type="region of interest" description="Disordered" evidence="2">
    <location>
        <begin position="240"/>
        <end position="261"/>
    </location>
</feature>
<gene>
    <name evidence="3" type="ORF">OEA41_006182</name>
</gene>
<dbReference type="AlphaFoldDB" id="A0AAE0DK03"/>
<dbReference type="Proteomes" id="UP001276659">
    <property type="component" value="Unassembled WGS sequence"/>
</dbReference>
<keyword evidence="4" id="KW-1185">Reference proteome</keyword>